<protein>
    <recommendedName>
        <fullName evidence="3">Flagellar protein FlgN</fullName>
    </recommendedName>
</protein>
<gene>
    <name evidence="2" type="ORF">KYI10_11850</name>
</gene>
<organism evidence="2">
    <name type="scientific">Macrococcus psychrotolerans</name>
    <dbReference type="NCBI Taxonomy" id="3039389"/>
    <lineage>
        <taxon>Bacteria</taxon>
        <taxon>Bacillati</taxon>
        <taxon>Bacillota</taxon>
        <taxon>Bacilli</taxon>
        <taxon>Bacillales</taxon>
        <taxon>Staphylococcaceae</taxon>
        <taxon>Macrococcus</taxon>
    </lineage>
</organism>
<proteinExistence type="predicted"/>
<keyword evidence="2" id="KW-0614">Plasmid</keyword>
<accession>A0AAT9PAS6</accession>
<dbReference type="EMBL" id="CP079956">
    <property type="protein sequence ID" value="QYA34085.1"/>
    <property type="molecule type" value="Genomic_DNA"/>
</dbReference>
<reference evidence="2" key="1">
    <citation type="submission" date="2024-06" db="EMBL/GenBank/DDBJ databases">
        <title>Prevalence and characterization of methicillin-resistant Macrococcus spp. in food producing animals and meat in Switzerland in 2019.</title>
        <authorList>
            <person name="Keller J.E."/>
            <person name="Schwendener S."/>
            <person name="Neuenschwander J."/>
            <person name="Overesch G."/>
            <person name="Perreten V."/>
        </authorList>
    </citation>
    <scope>NUCLEOTIDE SEQUENCE</scope>
    <source>
        <strain evidence="2">19Msa1099</strain>
        <plasmid evidence="2">p19Msa1047_11</plasmid>
    </source>
</reference>
<feature type="region of interest" description="Disordered" evidence="1">
    <location>
        <begin position="24"/>
        <end position="46"/>
    </location>
</feature>
<dbReference type="AlphaFoldDB" id="A0AAT9PAS6"/>
<evidence type="ECO:0000313" key="2">
    <source>
        <dbReference type="EMBL" id="QYA34085.1"/>
    </source>
</evidence>
<geneLocation type="plasmid" evidence="2">
    <name>p19Msa1047_11</name>
</geneLocation>
<sequence>MTQNIIQGVDDALKDFYEQKEHSKTEAIQDNLTDEPVKEKTSQNETPLFKSKKSFSDLEVYFKDSIEYLNEVFTRLGDGRLSDNLSSEDREELIKMLEEYKESMVQKVQDATIQLSNDIISVKKNTITSNVDTSQILSLKYGSSDFKPPYTIDNNIFTDPE</sequence>
<evidence type="ECO:0000256" key="1">
    <source>
        <dbReference type="SAM" id="MobiDB-lite"/>
    </source>
</evidence>
<name>A0AAT9PAS6_9STAP</name>
<evidence type="ECO:0008006" key="3">
    <source>
        <dbReference type="Google" id="ProtNLM"/>
    </source>
</evidence>